<organism evidence="1 2">
    <name type="scientific">Lucilia cuprina</name>
    <name type="common">Green bottle fly</name>
    <name type="synonym">Australian sheep blowfly</name>
    <dbReference type="NCBI Taxonomy" id="7375"/>
    <lineage>
        <taxon>Eukaryota</taxon>
        <taxon>Metazoa</taxon>
        <taxon>Ecdysozoa</taxon>
        <taxon>Arthropoda</taxon>
        <taxon>Hexapoda</taxon>
        <taxon>Insecta</taxon>
        <taxon>Pterygota</taxon>
        <taxon>Neoptera</taxon>
        <taxon>Endopterygota</taxon>
        <taxon>Diptera</taxon>
        <taxon>Brachycera</taxon>
        <taxon>Muscomorpha</taxon>
        <taxon>Oestroidea</taxon>
        <taxon>Calliphoridae</taxon>
        <taxon>Luciliinae</taxon>
        <taxon>Lucilia</taxon>
    </lineage>
</organism>
<gene>
    <name evidence="1" type="ORF">FF38_01465</name>
</gene>
<evidence type="ECO:0000313" key="2">
    <source>
        <dbReference type="Proteomes" id="UP000037069"/>
    </source>
</evidence>
<keyword evidence="2" id="KW-1185">Reference proteome</keyword>
<proteinExistence type="predicted"/>
<dbReference type="Proteomes" id="UP000037069">
    <property type="component" value="Unassembled WGS sequence"/>
</dbReference>
<protein>
    <submittedName>
        <fullName evidence="1">Uncharacterized protein</fullName>
    </submittedName>
</protein>
<name>A0A0L0BNA6_LUCCU</name>
<accession>A0A0L0BNA6</accession>
<sequence length="161" mass="18989">MHTSKAASTHNLLLMMNSVMQFYIRENSKLILKEQDLVEIMKGKLKQSMVQLLFAVRPKEEVYLLQIWTRQYCYSYMSEKPELERASTRVRSPFEEYVAPQHRWALCSTSKNARPDSGGTVVWDLSEIMDRFPPFSIAFVLEPRKDNFLQAFEYAAIQQYY</sequence>
<dbReference type="AlphaFoldDB" id="A0A0L0BNA6"/>
<evidence type="ECO:0000313" key="1">
    <source>
        <dbReference type="EMBL" id="KNC21507.1"/>
    </source>
</evidence>
<reference evidence="1 2" key="1">
    <citation type="journal article" date="2015" name="Nat. Commun.">
        <title>Lucilia cuprina genome unlocks parasitic fly biology to underpin future interventions.</title>
        <authorList>
            <person name="Anstead C.A."/>
            <person name="Korhonen P.K."/>
            <person name="Young N.D."/>
            <person name="Hall R.S."/>
            <person name="Jex A.R."/>
            <person name="Murali S.C."/>
            <person name="Hughes D.S."/>
            <person name="Lee S.F."/>
            <person name="Perry T."/>
            <person name="Stroehlein A.J."/>
            <person name="Ansell B.R."/>
            <person name="Breugelmans B."/>
            <person name="Hofmann A."/>
            <person name="Qu J."/>
            <person name="Dugan S."/>
            <person name="Lee S.L."/>
            <person name="Chao H."/>
            <person name="Dinh H."/>
            <person name="Han Y."/>
            <person name="Doddapaneni H.V."/>
            <person name="Worley K.C."/>
            <person name="Muzny D.M."/>
            <person name="Ioannidis P."/>
            <person name="Waterhouse R.M."/>
            <person name="Zdobnov E.M."/>
            <person name="James P.J."/>
            <person name="Bagnall N.H."/>
            <person name="Kotze A.C."/>
            <person name="Gibbs R.A."/>
            <person name="Richards S."/>
            <person name="Batterham P."/>
            <person name="Gasser R.B."/>
        </authorList>
    </citation>
    <scope>NUCLEOTIDE SEQUENCE [LARGE SCALE GENOMIC DNA]</scope>
    <source>
        <strain evidence="1 2">LS</strain>
        <tissue evidence="1">Full body</tissue>
    </source>
</reference>
<comment type="caution">
    <text evidence="1">The sequence shown here is derived from an EMBL/GenBank/DDBJ whole genome shotgun (WGS) entry which is preliminary data.</text>
</comment>
<dbReference type="EMBL" id="JRES01001613">
    <property type="protein sequence ID" value="KNC21507.1"/>
    <property type="molecule type" value="Genomic_DNA"/>
</dbReference>